<dbReference type="Gene3D" id="3.30.870.10">
    <property type="entry name" value="Endonuclease Chain A"/>
    <property type="match status" value="1"/>
</dbReference>
<name>A0A1L5BL91_SPHIB</name>
<protein>
    <recommendedName>
        <fullName evidence="3">PLD phosphodiesterase domain-containing protein</fullName>
    </recommendedName>
</protein>
<dbReference type="InterPro" id="IPR059166">
    <property type="entry name" value="PLD-like_cat"/>
</dbReference>
<dbReference type="AlphaFoldDB" id="A0A1L5BL91"/>
<dbReference type="EMBL" id="CP013070">
    <property type="protein sequence ID" value="APL93675.1"/>
    <property type="molecule type" value="Genomic_DNA"/>
</dbReference>
<dbReference type="Proteomes" id="UP000004550">
    <property type="component" value="Chromosome"/>
</dbReference>
<evidence type="ECO:0000313" key="2">
    <source>
        <dbReference type="Proteomes" id="UP000004550"/>
    </source>
</evidence>
<sequence>MPVDPAFDPENRELYTSLMRSPDGYKFDHAVATTYSLDFETALAIPIAIVFRDAENRDEMLRSPLALLQSVERMAGRMAIYCDRGRIKEARPNAARLMALYEKTITEVAAPGGGAFHPKLWCIRFQPERKGKPIRMRLAILSRNLTNDRCWDLALCLDGTVADDICEGNEPVVGLLRALPGLANAANRPTAPKFLPSLLRDLACCWWDDLPAGATKIRFAVNGLEAGAWTPQKGERLAILSPFVSGDALKQLASGYDDPASCQLVARAEELDCIKPAIRSMFEIQTLDERATEYEQEDREEACSADLEGLHAKAYVVERGSRLHIHLGSANATTAALVPTHGGRTQNVEIMATLDGPKSRMGTIEDAVFSEGFRRLLAPYTPSEPPELGAAAAAEKALEKLRIKIAALALDLHCTQLTDTIALDVEIAGKAPSVELPEGVSCFMRAITVANERGYDAAALLSKAQPRMTLGSVPLSEVSRWLGIRLRDEQTGVEVAFTLGARLVGLPDGRDAAVLRAHIANVENFFRYLSLLLGSLGEGSFLESEAAGEGQWLRRLGQGGTSLLEPMVRALSFDGGELAEIDQLIKRLEDPDGRTSIVPPEFCALWASFAPLLATKGARR</sequence>
<reference evidence="1 2" key="1">
    <citation type="journal article" date="2012" name="J. Bacteriol.">
        <title>Genome sequence of Sphingobium indicum B90A, a hexachlorocyclohexane-degrading bacterium.</title>
        <authorList>
            <person name="Anand S."/>
            <person name="Sangwan N."/>
            <person name="Lata P."/>
            <person name="Kaur J."/>
            <person name="Dua A."/>
            <person name="Singh A.K."/>
            <person name="Verma M."/>
            <person name="Kaur J."/>
            <person name="Khurana J.P."/>
            <person name="Khurana P."/>
            <person name="Mathur S."/>
            <person name="Lal R."/>
        </authorList>
    </citation>
    <scope>NUCLEOTIDE SEQUENCE [LARGE SCALE GENOMIC DNA]</scope>
    <source>
        <strain evidence="2">DSM 16412 / CCM 7286 / MTCC 6364 / B90A</strain>
    </source>
</reference>
<evidence type="ECO:0008006" key="3">
    <source>
        <dbReference type="Google" id="ProtNLM"/>
    </source>
</evidence>
<dbReference type="KEGG" id="sinb:SIDU_03595"/>
<proteinExistence type="predicted"/>
<evidence type="ECO:0000313" key="1">
    <source>
        <dbReference type="EMBL" id="APL93675.1"/>
    </source>
</evidence>
<gene>
    <name evidence="1" type="ORF">SIDU_03595</name>
</gene>
<dbReference type="RefSeq" id="WP_007688262.1">
    <property type="nucleotide sequence ID" value="NZ_CP013070.1"/>
</dbReference>
<dbReference type="CDD" id="cd09176">
    <property type="entry name" value="PLDc_unchar6"/>
    <property type="match status" value="1"/>
</dbReference>
<organism evidence="1 2">
    <name type="scientific">Sphingobium indicum (strain DSM 16412 / CCM 7286 / MTCC 6364 / B90A)</name>
    <dbReference type="NCBI Taxonomy" id="861109"/>
    <lineage>
        <taxon>Bacteria</taxon>
        <taxon>Pseudomonadati</taxon>
        <taxon>Pseudomonadota</taxon>
        <taxon>Alphaproteobacteria</taxon>
        <taxon>Sphingomonadales</taxon>
        <taxon>Sphingomonadaceae</taxon>
        <taxon>Sphingobium</taxon>
    </lineage>
</organism>
<accession>A0A1L5BL91</accession>